<evidence type="ECO:0000256" key="1">
    <source>
        <dbReference type="SAM" id="MobiDB-lite"/>
    </source>
</evidence>
<evidence type="ECO:0000313" key="3">
    <source>
        <dbReference type="Proteomes" id="UP000501690"/>
    </source>
</evidence>
<feature type="region of interest" description="Disordered" evidence="1">
    <location>
        <begin position="23"/>
        <end position="46"/>
    </location>
</feature>
<gene>
    <name evidence="2" type="ORF">DEO72_LG7g439</name>
</gene>
<reference evidence="2 3" key="1">
    <citation type="submission" date="2019-04" db="EMBL/GenBank/DDBJ databases">
        <title>An improved genome assembly and genetic linkage map for asparagus bean, Vigna unguiculata ssp. sesquipedialis.</title>
        <authorList>
            <person name="Xia Q."/>
            <person name="Zhang R."/>
            <person name="Dong Y."/>
        </authorList>
    </citation>
    <scope>NUCLEOTIDE SEQUENCE [LARGE SCALE GENOMIC DNA]</scope>
    <source>
        <tissue evidence="2">Leaf</tissue>
    </source>
</reference>
<dbReference type="Proteomes" id="UP000501690">
    <property type="component" value="Linkage Group LG7"/>
</dbReference>
<keyword evidence="3" id="KW-1185">Reference proteome</keyword>
<organism evidence="2 3">
    <name type="scientific">Vigna unguiculata</name>
    <name type="common">Cowpea</name>
    <dbReference type="NCBI Taxonomy" id="3917"/>
    <lineage>
        <taxon>Eukaryota</taxon>
        <taxon>Viridiplantae</taxon>
        <taxon>Streptophyta</taxon>
        <taxon>Embryophyta</taxon>
        <taxon>Tracheophyta</taxon>
        <taxon>Spermatophyta</taxon>
        <taxon>Magnoliopsida</taxon>
        <taxon>eudicotyledons</taxon>
        <taxon>Gunneridae</taxon>
        <taxon>Pentapetalae</taxon>
        <taxon>rosids</taxon>
        <taxon>fabids</taxon>
        <taxon>Fabales</taxon>
        <taxon>Fabaceae</taxon>
        <taxon>Papilionoideae</taxon>
        <taxon>50 kb inversion clade</taxon>
        <taxon>NPAAA clade</taxon>
        <taxon>indigoferoid/millettioid clade</taxon>
        <taxon>Phaseoleae</taxon>
        <taxon>Vigna</taxon>
    </lineage>
</organism>
<feature type="compositionally biased region" description="Polar residues" evidence="1">
    <location>
        <begin position="23"/>
        <end position="40"/>
    </location>
</feature>
<dbReference type="EMBL" id="CP039351">
    <property type="protein sequence ID" value="QCD99158.1"/>
    <property type="molecule type" value="Genomic_DNA"/>
</dbReference>
<proteinExistence type="predicted"/>
<accession>A0A4D6MFT3</accession>
<sequence length="72" mass="7984">MQQRDPCRRDQHLIFLPTTSLDTNKIATPQNSPKQGATATHNDDTNHCSVTKTTFTAGVHNADYHHADRAPS</sequence>
<dbReference type="AlphaFoldDB" id="A0A4D6MFT3"/>
<evidence type="ECO:0000313" key="2">
    <source>
        <dbReference type="EMBL" id="QCD99158.1"/>
    </source>
</evidence>
<protein>
    <submittedName>
        <fullName evidence="2">Uncharacterized protein</fullName>
    </submittedName>
</protein>
<name>A0A4D6MFT3_VIGUN</name>